<comment type="similarity">
    <text evidence="2">Belongs to the tumor necrosis factor family.</text>
</comment>
<keyword evidence="8" id="KW-1185">Reference proteome</keyword>
<evidence type="ECO:0000256" key="3">
    <source>
        <dbReference type="ARBA" id="ARBA00022514"/>
    </source>
</evidence>
<dbReference type="AlphaFoldDB" id="F6Y4C9"/>
<dbReference type="GeneID" id="100169660"/>
<dbReference type="RefSeq" id="XP_018672128.1">
    <property type="nucleotide sequence ID" value="XM_018816583.2"/>
</dbReference>
<accession>F6Y4C9</accession>
<dbReference type="InterPro" id="IPR008983">
    <property type="entry name" value="Tumour_necrosis_fac-like_dom"/>
</dbReference>
<dbReference type="GO" id="GO:0005615">
    <property type="term" value="C:extracellular space"/>
    <property type="evidence" value="ECO:0000318"/>
    <property type="project" value="GO_Central"/>
</dbReference>
<dbReference type="Pfam" id="PF00229">
    <property type="entry name" value="TNF"/>
    <property type="match status" value="1"/>
</dbReference>
<evidence type="ECO:0000256" key="1">
    <source>
        <dbReference type="ARBA" id="ARBA00004370"/>
    </source>
</evidence>
<dbReference type="InterPro" id="IPR006052">
    <property type="entry name" value="TNF_dom"/>
</dbReference>
<dbReference type="PANTHER" id="PTHR11471:SF13">
    <property type="entry name" value="TNF FAMILY PROFILE DOMAIN-CONTAINING PROTEIN"/>
    <property type="match status" value="1"/>
</dbReference>
<evidence type="ECO:0000256" key="4">
    <source>
        <dbReference type="ARBA" id="ARBA00023136"/>
    </source>
</evidence>
<dbReference type="InParanoid" id="F6Y4C9"/>
<feature type="transmembrane region" description="Helical" evidence="5">
    <location>
        <begin position="6"/>
        <end position="29"/>
    </location>
</feature>
<keyword evidence="5" id="KW-1133">Transmembrane helix</keyword>
<proteinExistence type="inferred from homology"/>
<dbReference type="PANTHER" id="PTHR11471">
    <property type="entry name" value="TUMOR NECROSIS FACTOR FAMILY MEMBER"/>
    <property type="match status" value="1"/>
</dbReference>
<keyword evidence="5" id="KW-0812">Transmembrane</keyword>
<reference evidence="7" key="3">
    <citation type="submission" date="2025-09" db="UniProtKB">
        <authorList>
            <consortium name="Ensembl"/>
        </authorList>
    </citation>
    <scope>IDENTIFICATION</scope>
</reference>
<reference evidence="8" key="1">
    <citation type="journal article" date="2002" name="Science">
        <title>The draft genome of Ciona intestinalis: insights into chordate and vertebrate origins.</title>
        <authorList>
            <person name="Dehal P."/>
            <person name="Satou Y."/>
            <person name="Campbell R.K."/>
            <person name="Chapman J."/>
            <person name="Degnan B."/>
            <person name="De Tomaso A."/>
            <person name="Davidson B."/>
            <person name="Di Gregorio A."/>
            <person name="Gelpke M."/>
            <person name="Goodstein D.M."/>
            <person name="Harafuji N."/>
            <person name="Hastings K.E."/>
            <person name="Ho I."/>
            <person name="Hotta K."/>
            <person name="Huang W."/>
            <person name="Kawashima T."/>
            <person name="Lemaire P."/>
            <person name="Martinez D."/>
            <person name="Meinertzhagen I.A."/>
            <person name="Necula S."/>
            <person name="Nonaka M."/>
            <person name="Putnam N."/>
            <person name="Rash S."/>
            <person name="Saiga H."/>
            <person name="Satake M."/>
            <person name="Terry A."/>
            <person name="Yamada L."/>
            <person name="Wang H.G."/>
            <person name="Awazu S."/>
            <person name="Azumi K."/>
            <person name="Boore J."/>
            <person name="Branno M."/>
            <person name="Chin-Bow S."/>
            <person name="DeSantis R."/>
            <person name="Doyle S."/>
            <person name="Francino P."/>
            <person name="Keys D.N."/>
            <person name="Haga S."/>
            <person name="Hayashi H."/>
            <person name="Hino K."/>
            <person name="Imai K.S."/>
            <person name="Inaba K."/>
            <person name="Kano S."/>
            <person name="Kobayashi K."/>
            <person name="Kobayashi M."/>
            <person name="Lee B.I."/>
            <person name="Makabe K.W."/>
            <person name="Manohar C."/>
            <person name="Matassi G."/>
            <person name="Medina M."/>
            <person name="Mochizuki Y."/>
            <person name="Mount S."/>
            <person name="Morishita T."/>
            <person name="Miura S."/>
            <person name="Nakayama A."/>
            <person name="Nishizaka S."/>
            <person name="Nomoto H."/>
            <person name="Ohta F."/>
            <person name="Oishi K."/>
            <person name="Rigoutsos I."/>
            <person name="Sano M."/>
            <person name="Sasaki A."/>
            <person name="Sasakura Y."/>
            <person name="Shoguchi E."/>
            <person name="Shin-i T."/>
            <person name="Spagnuolo A."/>
            <person name="Stainier D."/>
            <person name="Suzuki M.M."/>
            <person name="Tassy O."/>
            <person name="Takatori N."/>
            <person name="Tokuoka M."/>
            <person name="Yagi K."/>
            <person name="Yoshizaki F."/>
            <person name="Wada S."/>
            <person name="Zhang C."/>
            <person name="Hyatt P.D."/>
            <person name="Larimer F."/>
            <person name="Detter C."/>
            <person name="Doggett N."/>
            <person name="Glavina T."/>
            <person name="Hawkins T."/>
            <person name="Richardson P."/>
            <person name="Lucas S."/>
            <person name="Kohara Y."/>
            <person name="Levine M."/>
            <person name="Satoh N."/>
            <person name="Rokhsar D.S."/>
        </authorList>
    </citation>
    <scope>NUCLEOTIDE SEQUENCE [LARGE SCALE GENOMIC DNA]</scope>
</reference>
<dbReference type="GO" id="GO:0006955">
    <property type="term" value="P:immune response"/>
    <property type="evidence" value="ECO:0007669"/>
    <property type="project" value="InterPro"/>
</dbReference>
<dbReference type="Ensembl" id="ENSCINT00000023670.2">
    <property type="protein sequence ID" value="ENSCINP00000023424.2"/>
    <property type="gene ID" value="ENSCING00000008162.3"/>
</dbReference>
<sequence length="312" mass="35722">MQSLSSILTIPTGISLLTQITLIIMIWVMMNNKLKETKKVSERLDDEIMCMKCCFDANMNESCQNECGHSSISKRGQCGRPSNKHQRLFSDDEIQQIIKKEYTTGLNSRLGRYFIHPKQQFDQKLKTLRKMVETSHRPKAFMTIGQSNGPPLKTTNCSRALSWNTEIGAAFCYVDGLTYMNESGLQIQGTGQYLVYMHTTFIRNKPSEMEEPIRGERIGNCMLTHMVHKSSGDSSIEILMKSTETRDCGVFIAHHRKRRGSESKTNVGFQTLHTTGIFKLEKGDHIQPFYHMPKYMKVGWTSTETFFGIFML</sequence>
<evidence type="ECO:0000313" key="8">
    <source>
        <dbReference type="Proteomes" id="UP000008144"/>
    </source>
</evidence>
<evidence type="ECO:0000259" key="6">
    <source>
        <dbReference type="Pfam" id="PF00229"/>
    </source>
</evidence>
<dbReference type="GeneTree" id="ENSGT01060000248544"/>
<keyword evidence="3" id="KW-0202">Cytokine</keyword>
<dbReference type="Gene3D" id="2.60.120.40">
    <property type="match status" value="1"/>
</dbReference>
<keyword evidence="4 5" id="KW-0472">Membrane</keyword>
<evidence type="ECO:0000313" key="7">
    <source>
        <dbReference type="Ensembl" id="ENSCINP00000023424.2"/>
    </source>
</evidence>
<evidence type="ECO:0000256" key="5">
    <source>
        <dbReference type="SAM" id="Phobius"/>
    </source>
</evidence>
<reference evidence="7" key="2">
    <citation type="submission" date="2025-08" db="UniProtKB">
        <authorList>
            <consortium name="Ensembl"/>
        </authorList>
    </citation>
    <scope>IDENTIFICATION</scope>
</reference>
<gene>
    <name evidence="7" type="primary">tnfa</name>
</gene>
<comment type="subcellular location">
    <subcellularLocation>
        <location evidence="1">Membrane</location>
    </subcellularLocation>
</comment>
<dbReference type="CTD" id="405785"/>
<dbReference type="GO" id="GO:0005125">
    <property type="term" value="F:cytokine activity"/>
    <property type="evidence" value="ECO:0000318"/>
    <property type="project" value="GO_Central"/>
</dbReference>
<dbReference type="SUPFAM" id="SSF49842">
    <property type="entry name" value="TNF-like"/>
    <property type="match status" value="1"/>
</dbReference>
<dbReference type="GO" id="GO:0005164">
    <property type="term" value="F:tumor necrosis factor receptor binding"/>
    <property type="evidence" value="ECO:0007669"/>
    <property type="project" value="InterPro"/>
</dbReference>
<protein>
    <submittedName>
        <fullName evidence="7">Tumor necrosis factor alpha</fullName>
    </submittedName>
</protein>
<dbReference type="GO" id="GO:0043123">
    <property type="term" value="P:positive regulation of canonical NF-kappaB signal transduction"/>
    <property type="evidence" value="ECO:0000318"/>
    <property type="project" value="GO_Central"/>
</dbReference>
<feature type="domain" description="THD" evidence="6">
    <location>
        <begin position="161"/>
        <end position="312"/>
    </location>
</feature>
<name>F6Y4C9_CIOIN</name>
<dbReference type="HOGENOM" id="CLU_995795_0_0_1"/>
<dbReference type="GO" id="GO:0007166">
    <property type="term" value="P:cell surface receptor signaling pathway"/>
    <property type="evidence" value="ECO:0000318"/>
    <property type="project" value="GO_Central"/>
</dbReference>
<dbReference type="GO" id="GO:0016020">
    <property type="term" value="C:membrane"/>
    <property type="evidence" value="ECO:0007669"/>
    <property type="project" value="UniProtKB-SubCell"/>
</dbReference>
<dbReference type="Proteomes" id="UP000008144">
    <property type="component" value="Unassembled WGS sequence"/>
</dbReference>
<dbReference type="OMA" id="DANMNES"/>
<evidence type="ECO:0000256" key="2">
    <source>
        <dbReference type="ARBA" id="ARBA00008670"/>
    </source>
</evidence>
<dbReference type="GO" id="GO:2001238">
    <property type="term" value="P:positive regulation of extrinsic apoptotic signaling pathway"/>
    <property type="evidence" value="ECO:0000318"/>
    <property type="project" value="GO_Central"/>
</dbReference>
<accession>A0A1W5BIM7</accession>
<organism evidence="7 8">
    <name type="scientific">Ciona intestinalis</name>
    <name type="common">Transparent sea squirt</name>
    <name type="synonym">Ascidia intestinalis</name>
    <dbReference type="NCBI Taxonomy" id="7719"/>
    <lineage>
        <taxon>Eukaryota</taxon>
        <taxon>Metazoa</taxon>
        <taxon>Chordata</taxon>
        <taxon>Tunicata</taxon>
        <taxon>Ascidiacea</taxon>
        <taxon>Phlebobranchia</taxon>
        <taxon>Cionidae</taxon>
        <taxon>Ciona</taxon>
    </lineage>
</organism>